<sequence>MTGKAVFDAVERFGFWLDRLTGWICVVLGAFMTAVVFVAVIFRYVFNAPLEWSEELSTFMMVWFAMLGAAMGIRRGRHVGVSYVVEKLGFLNRHSRWIQMLNNLMMSAFLVLLLRQGYALALFAHAQRSPALMIPMSWPYFGLLVGSAACICQLAVQIALAAAGRQTLVEDACCYMDE</sequence>
<reference evidence="12" key="1">
    <citation type="submission" date="2016-11" db="EMBL/GenBank/DDBJ databases">
        <authorList>
            <person name="Varghese N."/>
            <person name="Submissions S."/>
        </authorList>
    </citation>
    <scope>NUCLEOTIDE SEQUENCE [LARGE SCALE GENOMIC DNA]</scope>
    <source>
        <strain evidence="12">DSM 9756</strain>
    </source>
</reference>
<evidence type="ECO:0000256" key="6">
    <source>
        <dbReference type="ARBA" id="ARBA00022989"/>
    </source>
</evidence>
<evidence type="ECO:0000313" key="12">
    <source>
        <dbReference type="Proteomes" id="UP000184076"/>
    </source>
</evidence>
<dbReference type="OrthoDB" id="5454104at2"/>
<keyword evidence="3" id="KW-1003">Cell membrane</keyword>
<evidence type="ECO:0000256" key="8">
    <source>
        <dbReference type="ARBA" id="ARBA00038436"/>
    </source>
</evidence>
<dbReference type="GO" id="GO:0022857">
    <property type="term" value="F:transmembrane transporter activity"/>
    <property type="evidence" value="ECO:0007669"/>
    <property type="project" value="TreeGrafter"/>
</dbReference>
<feature type="transmembrane region" description="Helical" evidence="9">
    <location>
        <begin position="104"/>
        <end position="126"/>
    </location>
</feature>
<dbReference type="Proteomes" id="UP000184076">
    <property type="component" value="Unassembled WGS sequence"/>
</dbReference>
<protein>
    <submittedName>
        <fullName evidence="11">TRAP-type C4-dicarboxylate transport system, small permease component</fullName>
    </submittedName>
</protein>
<dbReference type="Pfam" id="PF04290">
    <property type="entry name" value="DctQ"/>
    <property type="match status" value="1"/>
</dbReference>
<feature type="domain" description="Tripartite ATP-independent periplasmic transporters DctQ component" evidence="10">
    <location>
        <begin position="32"/>
        <end position="161"/>
    </location>
</feature>
<dbReference type="EMBL" id="FQVB01000018">
    <property type="protein sequence ID" value="SHF44868.1"/>
    <property type="molecule type" value="Genomic_DNA"/>
</dbReference>
<keyword evidence="12" id="KW-1185">Reference proteome</keyword>
<dbReference type="STRING" id="1121391.SAMN02745206_01990"/>
<feature type="transmembrane region" description="Helical" evidence="9">
    <location>
        <begin position="20"/>
        <end position="44"/>
    </location>
</feature>
<evidence type="ECO:0000259" key="10">
    <source>
        <dbReference type="Pfam" id="PF04290"/>
    </source>
</evidence>
<evidence type="ECO:0000256" key="7">
    <source>
        <dbReference type="ARBA" id="ARBA00023136"/>
    </source>
</evidence>
<accession>A0A1M5BQN5</accession>
<feature type="transmembrane region" description="Helical" evidence="9">
    <location>
        <begin position="56"/>
        <end position="73"/>
    </location>
</feature>
<dbReference type="GO" id="GO:0015740">
    <property type="term" value="P:C4-dicarboxylate transport"/>
    <property type="evidence" value="ECO:0007669"/>
    <property type="project" value="TreeGrafter"/>
</dbReference>
<keyword evidence="7 9" id="KW-0472">Membrane</keyword>
<dbReference type="InterPro" id="IPR007387">
    <property type="entry name" value="TRAP_DctQ"/>
</dbReference>
<keyword evidence="4" id="KW-0997">Cell inner membrane</keyword>
<evidence type="ECO:0000313" key="11">
    <source>
        <dbReference type="EMBL" id="SHF44868.1"/>
    </source>
</evidence>
<dbReference type="RefSeq" id="WP_073038883.1">
    <property type="nucleotide sequence ID" value="NZ_FQVB01000018.1"/>
</dbReference>
<proteinExistence type="inferred from homology"/>
<keyword evidence="2" id="KW-0813">Transport</keyword>
<evidence type="ECO:0000256" key="1">
    <source>
        <dbReference type="ARBA" id="ARBA00004429"/>
    </source>
</evidence>
<evidence type="ECO:0000256" key="2">
    <source>
        <dbReference type="ARBA" id="ARBA00022448"/>
    </source>
</evidence>
<keyword evidence="6 9" id="KW-1133">Transmembrane helix</keyword>
<organism evidence="11 12">
    <name type="scientific">Desulfacinum infernum DSM 9756</name>
    <dbReference type="NCBI Taxonomy" id="1121391"/>
    <lineage>
        <taxon>Bacteria</taxon>
        <taxon>Pseudomonadati</taxon>
        <taxon>Thermodesulfobacteriota</taxon>
        <taxon>Syntrophobacteria</taxon>
        <taxon>Syntrophobacterales</taxon>
        <taxon>Syntrophobacteraceae</taxon>
        <taxon>Desulfacinum</taxon>
    </lineage>
</organism>
<evidence type="ECO:0000256" key="3">
    <source>
        <dbReference type="ARBA" id="ARBA00022475"/>
    </source>
</evidence>
<gene>
    <name evidence="11" type="ORF">SAMN02745206_01990</name>
</gene>
<keyword evidence="5 9" id="KW-0812">Transmembrane</keyword>
<name>A0A1M5BQN5_9BACT</name>
<comment type="similarity">
    <text evidence="8">Belongs to the TRAP transporter small permease family.</text>
</comment>
<evidence type="ECO:0000256" key="9">
    <source>
        <dbReference type="SAM" id="Phobius"/>
    </source>
</evidence>
<feature type="transmembrane region" description="Helical" evidence="9">
    <location>
        <begin position="138"/>
        <end position="160"/>
    </location>
</feature>
<dbReference type="GO" id="GO:0005886">
    <property type="term" value="C:plasma membrane"/>
    <property type="evidence" value="ECO:0007669"/>
    <property type="project" value="UniProtKB-SubCell"/>
</dbReference>
<dbReference type="PANTHER" id="PTHR35011">
    <property type="entry name" value="2,3-DIKETO-L-GULONATE TRAP TRANSPORTER SMALL PERMEASE PROTEIN YIAM"/>
    <property type="match status" value="1"/>
</dbReference>
<evidence type="ECO:0000256" key="4">
    <source>
        <dbReference type="ARBA" id="ARBA00022519"/>
    </source>
</evidence>
<dbReference type="PANTHER" id="PTHR35011:SF2">
    <property type="entry name" value="2,3-DIKETO-L-GULONATE TRAP TRANSPORTER SMALL PERMEASE PROTEIN YIAM"/>
    <property type="match status" value="1"/>
</dbReference>
<comment type="subcellular location">
    <subcellularLocation>
        <location evidence="1">Cell inner membrane</location>
        <topology evidence="1">Multi-pass membrane protein</topology>
    </subcellularLocation>
</comment>
<dbReference type="AlphaFoldDB" id="A0A1M5BQN5"/>
<evidence type="ECO:0000256" key="5">
    <source>
        <dbReference type="ARBA" id="ARBA00022692"/>
    </source>
</evidence>
<dbReference type="InterPro" id="IPR055348">
    <property type="entry name" value="DctQ"/>
</dbReference>